<feature type="transmembrane region" description="Helical" evidence="5">
    <location>
        <begin position="12"/>
        <end position="35"/>
    </location>
</feature>
<keyword evidence="3 5" id="KW-1133">Transmembrane helix</keyword>
<proteinExistence type="predicted"/>
<reference evidence="7" key="1">
    <citation type="submission" date="2012-04" db="EMBL/GenBank/DDBJ databases">
        <title>Finished genome of Dactylococcopsis salina PCC 8305.</title>
        <authorList>
            <consortium name="US DOE Joint Genome Institute"/>
            <person name="Gugger M."/>
            <person name="Coursin T."/>
            <person name="Rippka R."/>
            <person name="Tandeau De Marsac N."/>
            <person name="Huntemann M."/>
            <person name="Wei C.-L."/>
            <person name="Han J."/>
            <person name="Detter J.C."/>
            <person name="Han C."/>
            <person name="Tapia R."/>
            <person name="Daligault H."/>
            <person name="Chen A."/>
            <person name="Krypides N."/>
            <person name="Mavromatis K."/>
            <person name="Markowitz V."/>
            <person name="Szeto E."/>
            <person name="Ivanova N."/>
            <person name="Ovchinnikova G."/>
            <person name="Pagani I."/>
            <person name="Pati A."/>
            <person name="Goodwin L."/>
            <person name="Peters L."/>
            <person name="Pitluck S."/>
            <person name="Woyke T."/>
            <person name="Kerfeld C."/>
        </authorList>
    </citation>
    <scope>NUCLEOTIDE SEQUENCE [LARGE SCALE GENOMIC DNA]</scope>
    <source>
        <strain evidence="7">PCC 8305</strain>
    </source>
</reference>
<dbReference type="EMBL" id="CP003944">
    <property type="protein sequence ID" value="AFZ51006.1"/>
    <property type="molecule type" value="Genomic_DNA"/>
</dbReference>
<dbReference type="OrthoDB" id="416659at2"/>
<feature type="domain" description="O-antigen ligase-related" evidence="6">
    <location>
        <begin position="223"/>
        <end position="374"/>
    </location>
</feature>
<keyword evidence="8" id="KW-1185">Reference proteome</keyword>
<evidence type="ECO:0000256" key="5">
    <source>
        <dbReference type="SAM" id="Phobius"/>
    </source>
</evidence>
<evidence type="ECO:0000256" key="1">
    <source>
        <dbReference type="ARBA" id="ARBA00004141"/>
    </source>
</evidence>
<dbReference type="PANTHER" id="PTHR37422:SF23">
    <property type="entry name" value="TEICHURONIC ACID BIOSYNTHESIS PROTEIN TUAE"/>
    <property type="match status" value="1"/>
</dbReference>
<dbReference type="PATRIC" id="fig|13035.3.peg.2732"/>
<dbReference type="InterPro" id="IPR007016">
    <property type="entry name" value="O-antigen_ligase-rel_domated"/>
</dbReference>
<dbReference type="Gene3D" id="1.25.40.10">
    <property type="entry name" value="Tetratricopeptide repeat domain"/>
    <property type="match status" value="1"/>
</dbReference>
<dbReference type="KEGG" id="dsl:Dacsa_2401"/>
<dbReference type="InterPro" id="IPR051533">
    <property type="entry name" value="WaaL-like"/>
</dbReference>
<sequence>MTAETTPTWRGQYLGWIGLASLIFFNVFPSAYVQMVNFPHILVWQIGFFCLGIWGIWMLRQFNVPFQPLGYGLDWGVGLILLALILSVSFADFKEVAAYNFAMALGYGVLLYTLRNWFALAPLSKGGWGDPYAAQVDQNGITWQKVWQGLCILGSIIGIVSLVLWLISCFQEEGFQFVRNAYPIGNPNWTTSYFLLILPLVFAYSLSVQGWQRWLGFFCSVELLAVFYTTGSRGGLLGFFTLLVAGIILVWIKGKKEQKRRLIIGIISLILVSLIFLGTNPKVQRLFTAETTSNQSSIVDLSQANSIMTRLRMWQAGLNILQDRPLVGVGIGNMSRVYNLYNPIEAGPRISNVQGLHSTPIQILGEMGIIGFTAVTIFVGFVIRLWYRLYCNLSQPRARYLLYGIGGGLLAYGGSVLTEYQLENIGISGTLVVILVLLLGLADEAALEKVSPLTIASRRGVSLVSIGLLGLACLASFPLTIAMGVYEQGESLLEQDQRRQAFDPMATASEIVPWHPVYSIHLGKTFFSFRREAESDQEFQELSEIAISYLKQGIKASPYDQWFHHELGLTAYPINPKLAEESFTRMVQLLPRGNFYDYYLLALAYLENDQPQDKIITALALQGLVRPEFLTFPVWENYEKLSPLKEAVLERTLTYLGTLQDRLAPDTEEYNRVYERQVLLKWWHEQALEGIEMSRLRPTIQALLIAETSREKALRITQSALAETPESGSLLLLRAWLNPDQFLETYLQKSEQLSLEEAQAIEEHIKEDTEIRTWLTSLEPKLISSMTRRALIYTYRNYHVQLIGLVSLTNLSEHRLAVSLELFPKYPPHISQLERLINEIQTKKLDIIHPTENNFKVR</sequence>
<organism evidence="7 8">
    <name type="scientific">Dactylococcopsis salina (strain PCC 8305)</name>
    <name type="common">Myxobactron salinum</name>
    <dbReference type="NCBI Taxonomy" id="13035"/>
    <lineage>
        <taxon>Bacteria</taxon>
        <taxon>Bacillati</taxon>
        <taxon>Cyanobacteriota</taxon>
        <taxon>Cyanophyceae</taxon>
        <taxon>Nodosilineales</taxon>
        <taxon>Cymatolegaceae</taxon>
        <taxon>Dactylococcopsis</taxon>
    </lineage>
</organism>
<gene>
    <name evidence="7" type="ORF">Dacsa_2401</name>
</gene>
<dbReference type="eggNOG" id="COG3307">
    <property type="taxonomic scope" value="Bacteria"/>
</dbReference>
<feature type="transmembrane region" description="Helical" evidence="5">
    <location>
        <begin position="399"/>
        <end position="418"/>
    </location>
</feature>
<dbReference type="HOGENOM" id="CLU_335836_0_0_3"/>
<evidence type="ECO:0000313" key="7">
    <source>
        <dbReference type="EMBL" id="AFZ51006.1"/>
    </source>
</evidence>
<accession>K9YVQ3</accession>
<evidence type="ECO:0000313" key="8">
    <source>
        <dbReference type="Proteomes" id="UP000010482"/>
    </source>
</evidence>
<comment type="subcellular location">
    <subcellularLocation>
        <location evidence="1">Membrane</location>
        <topology evidence="1">Multi-pass membrane protein</topology>
    </subcellularLocation>
</comment>
<evidence type="ECO:0000256" key="2">
    <source>
        <dbReference type="ARBA" id="ARBA00022692"/>
    </source>
</evidence>
<feature type="transmembrane region" description="Helical" evidence="5">
    <location>
        <begin position="41"/>
        <end position="59"/>
    </location>
</feature>
<feature type="transmembrane region" description="Helical" evidence="5">
    <location>
        <begin position="261"/>
        <end position="279"/>
    </location>
</feature>
<evidence type="ECO:0000259" key="6">
    <source>
        <dbReference type="Pfam" id="PF04932"/>
    </source>
</evidence>
<feature type="transmembrane region" description="Helical" evidence="5">
    <location>
        <begin position="146"/>
        <end position="168"/>
    </location>
</feature>
<keyword evidence="2 5" id="KW-0812">Transmembrane</keyword>
<feature type="transmembrane region" description="Helical" evidence="5">
    <location>
        <begin position="367"/>
        <end position="387"/>
    </location>
</feature>
<dbReference type="GO" id="GO:0016020">
    <property type="term" value="C:membrane"/>
    <property type="evidence" value="ECO:0007669"/>
    <property type="project" value="UniProtKB-SubCell"/>
</dbReference>
<keyword evidence="4 5" id="KW-0472">Membrane</keyword>
<dbReference type="STRING" id="13035.Dacsa_2401"/>
<feature type="transmembrane region" description="Helical" evidence="5">
    <location>
        <begin position="236"/>
        <end position="254"/>
    </location>
</feature>
<dbReference type="AlphaFoldDB" id="K9YVQ3"/>
<feature type="transmembrane region" description="Helical" evidence="5">
    <location>
        <begin position="463"/>
        <end position="486"/>
    </location>
</feature>
<evidence type="ECO:0000256" key="3">
    <source>
        <dbReference type="ARBA" id="ARBA00022989"/>
    </source>
</evidence>
<protein>
    <submittedName>
        <fullName evidence="7">Lipid A core-O-antigen ligase-like enyme</fullName>
    </submittedName>
</protein>
<dbReference type="GO" id="GO:0016874">
    <property type="term" value="F:ligase activity"/>
    <property type="evidence" value="ECO:0007669"/>
    <property type="project" value="UniProtKB-KW"/>
</dbReference>
<dbReference type="InterPro" id="IPR011990">
    <property type="entry name" value="TPR-like_helical_dom_sf"/>
</dbReference>
<feature type="transmembrane region" description="Helical" evidence="5">
    <location>
        <begin position="188"/>
        <end position="207"/>
    </location>
</feature>
<feature type="transmembrane region" description="Helical" evidence="5">
    <location>
        <begin position="97"/>
        <end position="114"/>
    </location>
</feature>
<name>K9YVQ3_DACS8</name>
<feature type="transmembrane region" description="Helical" evidence="5">
    <location>
        <begin position="71"/>
        <end position="91"/>
    </location>
</feature>
<dbReference type="PANTHER" id="PTHR37422">
    <property type="entry name" value="TEICHURONIC ACID BIOSYNTHESIS PROTEIN TUAE"/>
    <property type="match status" value="1"/>
</dbReference>
<dbReference type="RefSeq" id="WP_015229997.1">
    <property type="nucleotide sequence ID" value="NC_019780.1"/>
</dbReference>
<feature type="transmembrane region" description="Helical" evidence="5">
    <location>
        <begin position="424"/>
        <end position="442"/>
    </location>
</feature>
<dbReference type="Pfam" id="PF04932">
    <property type="entry name" value="Wzy_C"/>
    <property type="match status" value="1"/>
</dbReference>
<dbReference type="SUPFAM" id="SSF48452">
    <property type="entry name" value="TPR-like"/>
    <property type="match status" value="1"/>
</dbReference>
<evidence type="ECO:0000256" key="4">
    <source>
        <dbReference type="ARBA" id="ARBA00023136"/>
    </source>
</evidence>
<dbReference type="Proteomes" id="UP000010482">
    <property type="component" value="Chromosome"/>
</dbReference>